<dbReference type="PRINTS" id="PR00038">
    <property type="entry name" value="HTHLUXR"/>
</dbReference>
<evidence type="ECO:0000313" key="6">
    <source>
        <dbReference type="Proteomes" id="UP000240418"/>
    </source>
</evidence>
<accession>A0A2P8FA09</accession>
<dbReference type="InterPro" id="IPR036388">
    <property type="entry name" value="WH-like_DNA-bd_sf"/>
</dbReference>
<keyword evidence="1" id="KW-0805">Transcription regulation</keyword>
<dbReference type="SUPFAM" id="SSF75516">
    <property type="entry name" value="Pheromone-binding domain of LuxR-like quorum-sensing transcription factors"/>
    <property type="match status" value="1"/>
</dbReference>
<sequence>MLSDNLSAFVLYNLMISDLQMRISLEPFEQAIFEINQRFQQSPDTNNNWEITQSVILDIGGTAVNAAGTNLTGDEPGWGRSSMSDIWLNRYEAKKYFLIDPFVGALLAGHSEVMTSCGTLGRSDPAWELNHDLKAHGYGSLYGSMAGSLTSGYRSLVVFCSDQTLAEVDAVIGLDRLKIIHAIIAANIPVPFAGYDGGEINIRPENLSPKERDVLSWLASGLRNDQIALKANVAEVTVRKHLLSIRRKLGAATREQAVAIAIRDGWISI</sequence>
<dbReference type="Gene3D" id="3.30.450.80">
    <property type="entry name" value="Transcription factor LuxR-like, autoinducer-binding domain"/>
    <property type="match status" value="1"/>
</dbReference>
<dbReference type="PANTHER" id="PTHR44688">
    <property type="entry name" value="DNA-BINDING TRANSCRIPTIONAL ACTIVATOR DEVR_DOSR"/>
    <property type="match status" value="1"/>
</dbReference>
<dbReference type="Gene3D" id="1.10.10.10">
    <property type="entry name" value="Winged helix-like DNA-binding domain superfamily/Winged helix DNA-binding domain"/>
    <property type="match status" value="1"/>
</dbReference>
<dbReference type="EMBL" id="PYGJ01000010">
    <property type="protein sequence ID" value="PSL18567.1"/>
    <property type="molecule type" value="Genomic_DNA"/>
</dbReference>
<dbReference type="CDD" id="cd06170">
    <property type="entry name" value="LuxR_C_like"/>
    <property type="match status" value="1"/>
</dbReference>
<dbReference type="InterPro" id="IPR000792">
    <property type="entry name" value="Tscrpt_reg_LuxR_C"/>
</dbReference>
<evidence type="ECO:0000256" key="2">
    <source>
        <dbReference type="ARBA" id="ARBA00023125"/>
    </source>
</evidence>
<name>A0A2P8FA09_9RHOB</name>
<evidence type="ECO:0000256" key="1">
    <source>
        <dbReference type="ARBA" id="ARBA00023015"/>
    </source>
</evidence>
<dbReference type="InterPro" id="IPR016032">
    <property type="entry name" value="Sig_transdc_resp-reg_C-effctor"/>
</dbReference>
<dbReference type="PROSITE" id="PS50043">
    <property type="entry name" value="HTH_LUXR_2"/>
    <property type="match status" value="1"/>
</dbReference>
<dbReference type="Proteomes" id="UP000240418">
    <property type="component" value="Unassembled WGS sequence"/>
</dbReference>
<evidence type="ECO:0000313" key="5">
    <source>
        <dbReference type="EMBL" id="PSL18567.1"/>
    </source>
</evidence>
<feature type="domain" description="HTH luxR-type" evidence="4">
    <location>
        <begin position="200"/>
        <end position="265"/>
    </location>
</feature>
<evidence type="ECO:0000256" key="3">
    <source>
        <dbReference type="ARBA" id="ARBA00023163"/>
    </source>
</evidence>
<reference evidence="5 6" key="1">
    <citation type="submission" date="2018-03" db="EMBL/GenBank/DDBJ databases">
        <title>Genomic Encyclopedia of Archaeal and Bacterial Type Strains, Phase II (KMG-II): from individual species to whole genera.</title>
        <authorList>
            <person name="Goeker M."/>
        </authorList>
    </citation>
    <scope>NUCLEOTIDE SEQUENCE [LARGE SCALE GENOMIC DNA]</scope>
    <source>
        <strain evidence="5 6">DSM 100673</strain>
    </source>
</reference>
<dbReference type="PANTHER" id="PTHR44688:SF16">
    <property type="entry name" value="DNA-BINDING TRANSCRIPTIONAL ACTIVATOR DEVR_DOSR"/>
    <property type="match status" value="1"/>
</dbReference>
<gene>
    <name evidence="5" type="ORF">CLV88_110148</name>
</gene>
<keyword evidence="2" id="KW-0238">DNA-binding</keyword>
<dbReference type="SUPFAM" id="SSF46894">
    <property type="entry name" value="C-terminal effector domain of the bipartite response regulators"/>
    <property type="match status" value="1"/>
</dbReference>
<evidence type="ECO:0000259" key="4">
    <source>
        <dbReference type="PROSITE" id="PS50043"/>
    </source>
</evidence>
<keyword evidence="6" id="KW-1185">Reference proteome</keyword>
<dbReference type="GO" id="GO:0003677">
    <property type="term" value="F:DNA binding"/>
    <property type="evidence" value="ECO:0007669"/>
    <property type="project" value="UniProtKB-KW"/>
</dbReference>
<organism evidence="5 6">
    <name type="scientific">Shimia abyssi</name>
    <dbReference type="NCBI Taxonomy" id="1662395"/>
    <lineage>
        <taxon>Bacteria</taxon>
        <taxon>Pseudomonadati</taxon>
        <taxon>Pseudomonadota</taxon>
        <taxon>Alphaproteobacteria</taxon>
        <taxon>Rhodobacterales</taxon>
        <taxon>Roseobacteraceae</taxon>
    </lineage>
</organism>
<dbReference type="GO" id="GO:0006355">
    <property type="term" value="P:regulation of DNA-templated transcription"/>
    <property type="evidence" value="ECO:0007669"/>
    <property type="project" value="InterPro"/>
</dbReference>
<comment type="caution">
    <text evidence="5">The sequence shown here is derived from an EMBL/GenBank/DDBJ whole genome shotgun (WGS) entry which is preliminary data.</text>
</comment>
<proteinExistence type="predicted"/>
<dbReference type="SMART" id="SM00421">
    <property type="entry name" value="HTH_LUXR"/>
    <property type="match status" value="1"/>
</dbReference>
<dbReference type="InterPro" id="IPR036693">
    <property type="entry name" value="TF_LuxR_autoind-bd_dom_sf"/>
</dbReference>
<dbReference type="Pfam" id="PF00196">
    <property type="entry name" value="GerE"/>
    <property type="match status" value="1"/>
</dbReference>
<dbReference type="OrthoDB" id="7692966at2"/>
<dbReference type="AlphaFoldDB" id="A0A2P8FA09"/>
<protein>
    <submittedName>
        <fullName evidence="5">Regulatory LuxR family protein</fullName>
    </submittedName>
</protein>
<keyword evidence="3" id="KW-0804">Transcription</keyword>